<dbReference type="EMBL" id="JAGEUA010000003">
    <property type="protein sequence ID" value="KAL0993941.1"/>
    <property type="molecule type" value="Genomic_DNA"/>
</dbReference>
<reference evidence="2 3" key="1">
    <citation type="submission" date="2024-06" db="EMBL/GenBank/DDBJ databases">
        <authorList>
            <person name="Pan Q."/>
            <person name="Wen M."/>
            <person name="Jouanno E."/>
            <person name="Zahm M."/>
            <person name="Klopp C."/>
            <person name="Cabau C."/>
            <person name="Louis A."/>
            <person name="Berthelot C."/>
            <person name="Parey E."/>
            <person name="Roest Crollius H."/>
            <person name="Montfort J."/>
            <person name="Robinson-Rechavi M."/>
            <person name="Bouchez O."/>
            <person name="Lampietro C."/>
            <person name="Lopez Roques C."/>
            <person name="Donnadieu C."/>
            <person name="Postlethwait J."/>
            <person name="Bobe J."/>
            <person name="Verreycken H."/>
            <person name="Guiguen Y."/>
        </authorList>
    </citation>
    <scope>NUCLEOTIDE SEQUENCE [LARGE SCALE GENOMIC DNA]</scope>
    <source>
        <strain evidence="2">Up_M1</strain>
        <tissue evidence="2">Testis</tissue>
    </source>
</reference>
<evidence type="ECO:0000313" key="3">
    <source>
        <dbReference type="Proteomes" id="UP001557470"/>
    </source>
</evidence>
<feature type="compositionally biased region" description="Polar residues" evidence="1">
    <location>
        <begin position="1"/>
        <end position="17"/>
    </location>
</feature>
<name>A0ABD0XP26_UMBPY</name>
<keyword evidence="3" id="KW-1185">Reference proteome</keyword>
<organism evidence="2 3">
    <name type="scientific">Umbra pygmaea</name>
    <name type="common">Eastern mudminnow</name>
    <dbReference type="NCBI Taxonomy" id="75934"/>
    <lineage>
        <taxon>Eukaryota</taxon>
        <taxon>Metazoa</taxon>
        <taxon>Chordata</taxon>
        <taxon>Craniata</taxon>
        <taxon>Vertebrata</taxon>
        <taxon>Euteleostomi</taxon>
        <taxon>Actinopterygii</taxon>
        <taxon>Neopterygii</taxon>
        <taxon>Teleostei</taxon>
        <taxon>Protacanthopterygii</taxon>
        <taxon>Esociformes</taxon>
        <taxon>Umbridae</taxon>
        <taxon>Umbra</taxon>
    </lineage>
</organism>
<comment type="caution">
    <text evidence="2">The sequence shown here is derived from an EMBL/GenBank/DDBJ whole genome shotgun (WGS) entry which is preliminary data.</text>
</comment>
<gene>
    <name evidence="2" type="ORF">UPYG_G00115860</name>
</gene>
<dbReference type="AlphaFoldDB" id="A0ABD0XP26"/>
<accession>A0ABD0XP26</accession>
<dbReference type="Proteomes" id="UP001557470">
    <property type="component" value="Unassembled WGS sequence"/>
</dbReference>
<sequence length="87" mass="9498">MVWTKGNTDTSNNTAVVNSRGWGRKRTSTESLMKEEEGLLLVESGVAAIQRNNRPITPSSGGILPNTIESTQSFFSFPQFITVSLHA</sequence>
<proteinExistence type="predicted"/>
<evidence type="ECO:0000313" key="2">
    <source>
        <dbReference type="EMBL" id="KAL0993941.1"/>
    </source>
</evidence>
<evidence type="ECO:0000256" key="1">
    <source>
        <dbReference type="SAM" id="MobiDB-lite"/>
    </source>
</evidence>
<protein>
    <submittedName>
        <fullName evidence="2">Uncharacterized protein</fullName>
    </submittedName>
</protein>
<feature type="region of interest" description="Disordered" evidence="1">
    <location>
        <begin position="1"/>
        <end position="29"/>
    </location>
</feature>